<comment type="caution">
    <text evidence="1">The sequence shown here is derived from an EMBL/GenBank/DDBJ whole genome shotgun (WGS) entry which is preliminary data.</text>
</comment>
<keyword evidence="2" id="KW-1185">Reference proteome</keyword>
<evidence type="ECO:0000313" key="1">
    <source>
        <dbReference type="EMBL" id="THU58323.1"/>
    </source>
</evidence>
<organism evidence="1 2">
    <name type="scientific">Musa balbisiana</name>
    <name type="common">Banana</name>
    <dbReference type="NCBI Taxonomy" id="52838"/>
    <lineage>
        <taxon>Eukaryota</taxon>
        <taxon>Viridiplantae</taxon>
        <taxon>Streptophyta</taxon>
        <taxon>Embryophyta</taxon>
        <taxon>Tracheophyta</taxon>
        <taxon>Spermatophyta</taxon>
        <taxon>Magnoliopsida</taxon>
        <taxon>Liliopsida</taxon>
        <taxon>Zingiberales</taxon>
        <taxon>Musaceae</taxon>
        <taxon>Musa</taxon>
    </lineage>
</organism>
<accession>A0A4S8J9I5</accession>
<gene>
    <name evidence="1" type="ORF">C4D60_Mb03t12990</name>
</gene>
<protein>
    <submittedName>
        <fullName evidence="1">Uncharacterized protein</fullName>
    </submittedName>
</protein>
<dbReference type="AlphaFoldDB" id="A0A4S8J9I5"/>
<sequence length="78" mass="8626">MQAWRRRPEGAARKVAATWSGVVCPWFRLAASAMEQVRTLAASGVSVCWIVLNPDLISSPSLSLSLCHPLLINRTHRK</sequence>
<reference evidence="1 2" key="1">
    <citation type="journal article" date="2019" name="Nat. Plants">
        <title>Genome sequencing of Musa balbisiana reveals subgenome evolution and function divergence in polyploid bananas.</title>
        <authorList>
            <person name="Yao X."/>
        </authorList>
    </citation>
    <scope>NUCLEOTIDE SEQUENCE [LARGE SCALE GENOMIC DNA]</scope>
    <source>
        <strain evidence="2">cv. DH-PKW</strain>
        <tissue evidence="1">Leaves</tissue>
    </source>
</reference>
<dbReference type="Proteomes" id="UP000317650">
    <property type="component" value="Chromosome 3"/>
</dbReference>
<proteinExistence type="predicted"/>
<name>A0A4S8J9I5_MUSBA</name>
<dbReference type="EMBL" id="PYDT01000006">
    <property type="protein sequence ID" value="THU58323.1"/>
    <property type="molecule type" value="Genomic_DNA"/>
</dbReference>
<evidence type="ECO:0000313" key="2">
    <source>
        <dbReference type="Proteomes" id="UP000317650"/>
    </source>
</evidence>